<proteinExistence type="predicted"/>
<organism evidence="1 2">
    <name type="scientific">Parafrankia soli</name>
    <dbReference type="NCBI Taxonomy" id="2599596"/>
    <lineage>
        <taxon>Bacteria</taxon>
        <taxon>Bacillati</taxon>
        <taxon>Actinomycetota</taxon>
        <taxon>Actinomycetes</taxon>
        <taxon>Frankiales</taxon>
        <taxon>Frankiaceae</taxon>
        <taxon>Parafrankia</taxon>
    </lineage>
</organism>
<evidence type="ECO:0000313" key="2">
    <source>
        <dbReference type="Proteomes" id="UP000179769"/>
    </source>
</evidence>
<dbReference type="PIRSF" id="PIRSF017393">
    <property type="entry name" value="MTase_SAV2177"/>
    <property type="match status" value="1"/>
</dbReference>
<name>A0A1S1RL29_9ACTN</name>
<comment type="caution">
    <text evidence="1">The sequence shown here is derived from an EMBL/GenBank/DDBJ whole genome shotgun (WGS) entry which is preliminary data.</text>
</comment>
<accession>A0A1S1RL29</accession>
<dbReference type="AlphaFoldDB" id="A0A1S1RL29"/>
<dbReference type="InterPro" id="IPR029063">
    <property type="entry name" value="SAM-dependent_MTases_sf"/>
</dbReference>
<keyword evidence="2" id="KW-1185">Reference proteome</keyword>
<dbReference type="Proteomes" id="UP000179769">
    <property type="component" value="Unassembled WGS sequence"/>
</dbReference>
<dbReference type="EMBL" id="MAXA01000008">
    <property type="protein sequence ID" value="OHV45514.1"/>
    <property type="molecule type" value="Genomic_DNA"/>
</dbReference>
<dbReference type="RefSeq" id="WP_071059646.1">
    <property type="nucleotide sequence ID" value="NZ_MAXA01000008.1"/>
</dbReference>
<dbReference type="GO" id="GO:0032259">
    <property type="term" value="P:methylation"/>
    <property type="evidence" value="ECO:0007669"/>
    <property type="project" value="UniProtKB-KW"/>
</dbReference>
<dbReference type="InterPro" id="IPR006764">
    <property type="entry name" value="SAM_dep_MeTrfase_SAV2177_type"/>
</dbReference>
<dbReference type="SUPFAM" id="SSF53335">
    <property type="entry name" value="S-adenosyl-L-methionine-dependent methyltransferases"/>
    <property type="match status" value="1"/>
</dbReference>
<dbReference type="GO" id="GO:0008168">
    <property type="term" value="F:methyltransferase activity"/>
    <property type="evidence" value="ECO:0007669"/>
    <property type="project" value="UniProtKB-KW"/>
</dbReference>
<keyword evidence="1" id="KW-0489">Methyltransferase</keyword>
<dbReference type="Pfam" id="PF04672">
    <property type="entry name" value="Methyltransf_19"/>
    <property type="match status" value="1"/>
</dbReference>
<sequence length="284" mass="30561">MSDQSPHYPPSVPLVVDALGRVMPADIDTTKPSVARVYDALLGGKDNFPADRAIADTLMALTPNGAQVPLYNRAVLGRGVRHMTNAGIRQFVDLGAGLPTVQNTHQVAQAIAPESTVVYVDNDPIVLAHGRALLAENDRTTVITADMREPDSVLADPDLLALIDFDQPVGLLLVAIIHHLNDDEDPGGLVRRYVDVLPSGSYVFLTHFVDGGAETAEIEKVMLGDLGTGRFRSFEEIRTYFDGLELLEPGVVYNPLWRPDPGDDVPNPLTLAAKIIGAGMGRKA</sequence>
<reference evidence="2" key="1">
    <citation type="submission" date="2016-07" db="EMBL/GenBank/DDBJ databases">
        <title>Frankia sp. NRRL B-16219 Genome sequencing.</title>
        <authorList>
            <person name="Ghodhbane-Gtari F."/>
            <person name="Swanson E."/>
            <person name="Gueddou A."/>
            <person name="Louati M."/>
            <person name="Nouioui I."/>
            <person name="Hezbri K."/>
            <person name="Abebe-Akele F."/>
            <person name="Simpson S."/>
            <person name="Morris K."/>
            <person name="Thomas K."/>
            <person name="Gtari M."/>
            <person name="Tisa L.S."/>
        </authorList>
    </citation>
    <scope>NUCLEOTIDE SEQUENCE [LARGE SCALE GENOMIC DNA]</scope>
    <source>
        <strain evidence="2">NRRL B-16219</strain>
    </source>
</reference>
<keyword evidence="1" id="KW-0808">Transferase</keyword>
<gene>
    <name evidence="1" type="ORF">BBK14_30245</name>
</gene>
<dbReference type="Gene3D" id="3.40.50.150">
    <property type="entry name" value="Vaccinia Virus protein VP39"/>
    <property type="match status" value="1"/>
</dbReference>
<evidence type="ECO:0000313" key="1">
    <source>
        <dbReference type="EMBL" id="OHV45514.1"/>
    </source>
</evidence>
<protein>
    <submittedName>
        <fullName evidence="1">SAM-dependent methyltransferase</fullName>
    </submittedName>
</protein>
<dbReference type="OrthoDB" id="3216820at2"/>